<evidence type="ECO:0000313" key="1">
    <source>
        <dbReference type="EMBL" id="NKY21868.1"/>
    </source>
</evidence>
<gene>
    <name evidence="1" type="ORF">HGA03_04240</name>
</gene>
<comment type="caution">
    <text evidence="1">The sequence shown here is derived from an EMBL/GenBank/DDBJ whole genome shotgun (WGS) entry which is preliminary data.</text>
</comment>
<reference evidence="1 2" key="1">
    <citation type="submission" date="2020-04" db="EMBL/GenBank/DDBJ databases">
        <title>MicrobeNet Type strains.</title>
        <authorList>
            <person name="Nicholson A.C."/>
        </authorList>
    </citation>
    <scope>NUCLEOTIDE SEQUENCE [LARGE SCALE GENOMIC DNA]</scope>
    <source>
        <strain evidence="1 2">ATCC BAA-788</strain>
    </source>
</reference>
<proteinExistence type="predicted"/>
<dbReference type="AlphaFoldDB" id="A0A7X6KTS8"/>
<protein>
    <submittedName>
        <fullName evidence="1">Uncharacterized protein</fullName>
    </submittedName>
</protein>
<dbReference type="Proteomes" id="UP000581206">
    <property type="component" value="Unassembled WGS sequence"/>
</dbReference>
<name>A0A7X6KTS8_9CELL</name>
<evidence type="ECO:0000313" key="2">
    <source>
        <dbReference type="Proteomes" id="UP000581206"/>
    </source>
</evidence>
<accession>A0A7X6KTS8</accession>
<keyword evidence="2" id="KW-1185">Reference proteome</keyword>
<dbReference type="EMBL" id="JAAXOX010000002">
    <property type="protein sequence ID" value="NKY21868.1"/>
    <property type="molecule type" value="Genomic_DNA"/>
</dbReference>
<organism evidence="1 2">
    <name type="scientific">Cellulomonas denverensis</name>
    <dbReference type="NCBI Taxonomy" id="264297"/>
    <lineage>
        <taxon>Bacteria</taxon>
        <taxon>Bacillati</taxon>
        <taxon>Actinomycetota</taxon>
        <taxon>Actinomycetes</taxon>
        <taxon>Micrococcales</taxon>
        <taxon>Cellulomonadaceae</taxon>
        <taxon>Cellulomonas</taxon>
    </lineage>
</organism>
<sequence>MLIVMLILGIVIAAAASLSIMLTRANGQNVARQDQIDAARVAVERMSKTTRTAVKPSQLITSCNATCDQVEAFMQGGDLSMKFYGNLDNAKNAVGPSQITYTIASSGAKAGVLVEKVQIPDSPNPTSNGYQYCNAEATGASAECKSRLRTRDVVSGVQTSSAVFTFYGPGGTRLNPGAGGVLSAADLNKVLSVEITLTVQSDSPTRPDPTTYIQRITLPNAQAVIPQGEDD</sequence>